<dbReference type="EMBL" id="BJWL01000010">
    <property type="protein sequence ID" value="GFY95048.1"/>
    <property type="molecule type" value="Genomic_DNA"/>
</dbReference>
<name>A0A7J0F8K7_9ERIC</name>
<feature type="region of interest" description="Disordered" evidence="1">
    <location>
        <begin position="1"/>
        <end position="83"/>
    </location>
</feature>
<sequence length="83" mass="9024">MDPSPKTHPPHSSHCYYNVPWPQPRLSRRPSRSTESPVAQKKRQLAQSPTIGEESMVSSAGSEASFFGGGKMEDDLISGELPG</sequence>
<evidence type="ECO:0000313" key="2">
    <source>
        <dbReference type="EMBL" id="GFY95048.1"/>
    </source>
</evidence>
<protein>
    <submittedName>
        <fullName evidence="2">Uncharacterized protein</fullName>
    </submittedName>
</protein>
<keyword evidence="3" id="KW-1185">Reference proteome</keyword>
<gene>
    <name evidence="2" type="ORF">Acr_10g0004330</name>
</gene>
<evidence type="ECO:0000256" key="1">
    <source>
        <dbReference type="SAM" id="MobiDB-lite"/>
    </source>
</evidence>
<comment type="caution">
    <text evidence="2">The sequence shown here is derived from an EMBL/GenBank/DDBJ whole genome shotgun (WGS) entry which is preliminary data.</text>
</comment>
<reference evidence="2 3" key="1">
    <citation type="submission" date="2019-07" db="EMBL/GenBank/DDBJ databases">
        <title>De Novo Assembly of kiwifruit Actinidia rufa.</title>
        <authorList>
            <person name="Sugita-Konishi S."/>
            <person name="Sato K."/>
            <person name="Mori E."/>
            <person name="Abe Y."/>
            <person name="Kisaki G."/>
            <person name="Hamano K."/>
            <person name="Suezawa K."/>
            <person name="Otani M."/>
            <person name="Fukuda T."/>
            <person name="Manabe T."/>
            <person name="Gomi K."/>
            <person name="Tabuchi M."/>
            <person name="Akimitsu K."/>
            <person name="Kataoka I."/>
        </authorList>
    </citation>
    <scope>NUCLEOTIDE SEQUENCE [LARGE SCALE GENOMIC DNA]</scope>
    <source>
        <strain evidence="3">cv. Fuchu</strain>
    </source>
</reference>
<feature type="compositionally biased region" description="Low complexity" evidence="1">
    <location>
        <begin position="1"/>
        <end position="14"/>
    </location>
</feature>
<accession>A0A7J0F8K7</accession>
<organism evidence="2 3">
    <name type="scientific">Actinidia rufa</name>
    <dbReference type="NCBI Taxonomy" id="165716"/>
    <lineage>
        <taxon>Eukaryota</taxon>
        <taxon>Viridiplantae</taxon>
        <taxon>Streptophyta</taxon>
        <taxon>Embryophyta</taxon>
        <taxon>Tracheophyta</taxon>
        <taxon>Spermatophyta</taxon>
        <taxon>Magnoliopsida</taxon>
        <taxon>eudicotyledons</taxon>
        <taxon>Gunneridae</taxon>
        <taxon>Pentapetalae</taxon>
        <taxon>asterids</taxon>
        <taxon>Ericales</taxon>
        <taxon>Actinidiaceae</taxon>
        <taxon>Actinidia</taxon>
    </lineage>
</organism>
<evidence type="ECO:0000313" key="3">
    <source>
        <dbReference type="Proteomes" id="UP000585474"/>
    </source>
</evidence>
<proteinExistence type="predicted"/>
<dbReference type="AlphaFoldDB" id="A0A7J0F8K7"/>
<dbReference type="Proteomes" id="UP000585474">
    <property type="component" value="Unassembled WGS sequence"/>
</dbReference>